<dbReference type="GO" id="GO:0003677">
    <property type="term" value="F:DNA binding"/>
    <property type="evidence" value="ECO:0007669"/>
    <property type="project" value="UniProtKB-KW"/>
</dbReference>
<dbReference type="PANTHER" id="PTHR37478">
    <property type="match status" value="1"/>
</dbReference>
<evidence type="ECO:0000313" key="3">
    <source>
        <dbReference type="EMBL" id="RXE55314.1"/>
    </source>
</evidence>
<evidence type="ECO:0000256" key="2">
    <source>
        <dbReference type="HAMAP-Rule" id="MF_00674"/>
    </source>
</evidence>
<protein>
    <recommendedName>
        <fullName evidence="2">UPF0251 protein ABH15_11120</fullName>
    </recommendedName>
</protein>
<dbReference type="OrthoDB" id="74471at2157"/>
<comment type="caution">
    <text evidence="3">The sequence shown here is derived from an EMBL/GenBank/DDBJ whole genome shotgun (WGS) entry which is preliminary data.</text>
</comment>
<keyword evidence="3" id="KW-0238">DNA-binding</keyword>
<keyword evidence="4" id="KW-1185">Reference proteome</keyword>
<dbReference type="InterPro" id="IPR036388">
    <property type="entry name" value="WH-like_DNA-bd_sf"/>
</dbReference>
<dbReference type="InterPro" id="IPR013324">
    <property type="entry name" value="RNA_pol_sigma_r3/r4-like"/>
</dbReference>
<evidence type="ECO:0000256" key="1">
    <source>
        <dbReference type="ARBA" id="ARBA00009350"/>
    </source>
</evidence>
<name>A0A498GYV9_9EURY</name>
<evidence type="ECO:0000313" key="4">
    <source>
        <dbReference type="Proteomes" id="UP000290932"/>
    </source>
</evidence>
<reference evidence="3 4" key="1">
    <citation type="journal article" date="2015" name="Int. J. Syst. Evol. Microbiol.">
        <title>Methanoculleus taiwanensis sp. nov., a methanogen isolated from deep marine sediment at the deformation front area near Taiwan.</title>
        <authorList>
            <person name="Weng C.Y."/>
            <person name="Chen S.C."/>
            <person name="Lai M.C."/>
            <person name="Wu S.Y."/>
            <person name="Lin S."/>
            <person name="Yang T.F."/>
            <person name="Chen P.C."/>
        </authorList>
    </citation>
    <scope>NUCLEOTIDE SEQUENCE [LARGE SCALE GENOMIC DNA]</scope>
    <source>
        <strain evidence="3 4">CYW4</strain>
    </source>
</reference>
<dbReference type="SUPFAM" id="SSF88659">
    <property type="entry name" value="Sigma3 and sigma4 domains of RNA polymerase sigma factors"/>
    <property type="match status" value="1"/>
</dbReference>
<dbReference type="Proteomes" id="UP000290932">
    <property type="component" value="Unassembled WGS sequence"/>
</dbReference>
<dbReference type="HAMAP" id="MF_00674">
    <property type="entry name" value="UPF0251"/>
    <property type="match status" value="1"/>
</dbReference>
<dbReference type="Gene3D" id="1.10.10.10">
    <property type="entry name" value="Winged helix-like DNA-binding domain superfamily/Winged helix DNA-binding domain"/>
    <property type="match status" value="1"/>
</dbReference>
<dbReference type="InterPro" id="IPR002852">
    <property type="entry name" value="UPF0251"/>
</dbReference>
<comment type="similarity">
    <text evidence="1 2">Belongs to the UPF0251 family.</text>
</comment>
<proteinExistence type="inferred from homology"/>
<gene>
    <name evidence="3" type="ORF">ABH15_11120</name>
</gene>
<accession>A0A498GYV9</accession>
<dbReference type="Pfam" id="PF02001">
    <property type="entry name" value="DUF134"/>
    <property type="match status" value="1"/>
</dbReference>
<sequence>MSPEGNGCCRKQRGRPRVRRTIAREGTYRCFAPLCPADEHEGGTVMLLPEEVEVLRLIDLEGLDQEQAAALLGVSRKTAWRDLHEARRKVADALLNGKTLGIAGCARRGCDTCPHEDGGGDLP</sequence>
<dbReference type="EMBL" id="LHQS01000003">
    <property type="protein sequence ID" value="RXE55314.1"/>
    <property type="molecule type" value="Genomic_DNA"/>
</dbReference>
<organism evidence="3 4">
    <name type="scientific">Methanoculleus taiwanensis</name>
    <dbReference type="NCBI Taxonomy" id="1550565"/>
    <lineage>
        <taxon>Archaea</taxon>
        <taxon>Methanobacteriati</taxon>
        <taxon>Methanobacteriota</taxon>
        <taxon>Stenosarchaea group</taxon>
        <taxon>Methanomicrobia</taxon>
        <taxon>Methanomicrobiales</taxon>
        <taxon>Methanomicrobiaceae</taxon>
        <taxon>Methanoculleus</taxon>
    </lineage>
</organism>
<dbReference type="RefSeq" id="WP_128694479.1">
    <property type="nucleotide sequence ID" value="NZ_LHQS01000003.1"/>
</dbReference>
<dbReference type="PANTHER" id="PTHR37478:SF2">
    <property type="entry name" value="UPF0251 PROTEIN TK0562"/>
    <property type="match status" value="1"/>
</dbReference>
<dbReference type="AlphaFoldDB" id="A0A498GYV9"/>